<organism evidence="1 2">
    <name type="scientific">Rhizoctonia solani</name>
    <dbReference type="NCBI Taxonomy" id="456999"/>
    <lineage>
        <taxon>Eukaryota</taxon>
        <taxon>Fungi</taxon>
        <taxon>Dikarya</taxon>
        <taxon>Basidiomycota</taxon>
        <taxon>Agaricomycotina</taxon>
        <taxon>Agaricomycetes</taxon>
        <taxon>Cantharellales</taxon>
        <taxon>Ceratobasidiaceae</taxon>
        <taxon>Rhizoctonia</taxon>
    </lineage>
</organism>
<evidence type="ECO:0000313" key="1">
    <source>
        <dbReference type="EMBL" id="CAE6460414.1"/>
    </source>
</evidence>
<dbReference type="Proteomes" id="UP000663831">
    <property type="component" value="Unassembled WGS sequence"/>
</dbReference>
<accession>A0A8H3BP87</accession>
<gene>
    <name evidence="1" type="ORF">RDB_LOCUS75797</name>
</gene>
<proteinExistence type="predicted"/>
<dbReference type="EMBL" id="CAJMWV010002348">
    <property type="protein sequence ID" value="CAE6460414.1"/>
    <property type="molecule type" value="Genomic_DNA"/>
</dbReference>
<evidence type="ECO:0008006" key="3">
    <source>
        <dbReference type="Google" id="ProtNLM"/>
    </source>
</evidence>
<protein>
    <recommendedName>
        <fullName evidence="3">Ubiquitin-like domain-containing protein</fullName>
    </recommendedName>
</protein>
<reference evidence="1" key="1">
    <citation type="submission" date="2021-01" db="EMBL/GenBank/DDBJ databases">
        <authorList>
            <person name="Kaushik A."/>
        </authorList>
    </citation>
    <scope>NUCLEOTIDE SEQUENCE</scope>
    <source>
        <strain evidence="1">AG3-1AP</strain>
    </source>
</reference>
<evidence type="ECO:0000313" key="2">
    <source>
        <dbReference type="Proteomes" id="UP000663831"/>
    </source>
</evidence>
<comment type="caution">
    <text evidence="1">The sequence shown here is derived from an EMBL/GenBank/DDBJ whole genome shotgun (WGS) entry which is preliminary data.</text>
</comment>
<sequence>MQLRIQDITQEIKTIEIHESAMVYDLQVALKEKGFPYKKIWHAGMRLDDHLGESLDNLSVTADSGHVVLVSNE</sequence>
<dbReference type="AlphaFoldDB" id="A0A8H3BP87"/>
<name>A0A8H3BP87_9AGAM</name>